<evidence type="ECO:0000313" key="1">
    <source>
        <dbReference type="EMBL" id="JAE24537.1"/>
    </source>
</evidence>
<protein>
    <submittedName>
        <fullName evidence="1">Uncharacterized protein</fullName>
    </submittedName>
</protein>
<dbReference type="EMBL" id="GBRH01173359">
    <property type="protein sequence ID" value="JAE24537.1"/>
    <property type="molecule type" value="Transcribed_RNA"/>
</dbReference>
<sequence length="36" mass="4187">MLLNLAYLRLPSIINATCFGIGPYEMTAMMHLRRKF</sequence>
<organism evidence="1">
    <name type="scientific">Arundo donax</name>
    <name type="common">Giant reed</name>
    <name type="synonym">Donax arundinaceus</name>
    <dbReference type="NCBI Taxonomy" id="35708"/>
    <lineage>
        <taxon>Eukaryota</taxon>
        <taxon>Viridiplantae</taxon>
        <taxon>Streptophyta</taxon>
        <taxon>Embryophyta</taxon>
        <taxon>Tracheophyta</taxon>
        <taxon>Spermatophyta</taxon>
        <taxon>Magnoliopsida</taxon>
        <taxon>Liliopsida</taxon>
        <taxon>Poales</taxon>
        <taxon>Poaceae</taxon>
        <taxon>PACMAD clade</taxon>
        <taxon>Arundinoideae</taxon>
        <taxon>Arundineae</taxon>
        <taxon>Arundo</taxon>
    </lineage>
</organism>
<dbReference type="AlphaFoldDB" id="A0A0A9GJ73"/>
<name>A0A0A9GJ73_ARUDO</name>
<reference evidence="1" key="2">
    <citation type="journal article" date="2015" name="Data Brief">
        <title>Shoot transcriptome of the giant reed, Arundo donax.</title>
        <authorList>
            <person name="Barrero R.A."/>
            <person name="Guerrero F.D."/>
            <person name="Moolhuijzen P."/>
            <person name="Goolsby J.A."/>
            <person name="Tidwell J."/>
            <person name="Bellgard S.E."/>
            <person name="Bellgard M.I."/>
        </authorList>
    </citation>
    <scope>NUCLEOTIDE SEQUENCE</scope>
    <source>
        <tissue evidence="1">Shoot tissue taken approximately 20 cm above the soil surface</tissue>
    </source>
</reference>
<accession>A0A0A9GJ73</accession>
<reference evidence="1" key="1">
    <citation type="submission" date="2014-09" db="EMBL/GenBank/DDBJ databases">
        <authorList>
            <person name="Magalhaes I.L.F."/>
            <person name="Oliveira U."/>
            <person name="Santos F.R."/>
            <person name="Vidigal T.H.D.A."/>
            <person name="Brescovit A.D."/>
            <person name="Santos A.J."/>
        </authorList>
    </citation>
    <scope>NUCLEOTIDE SEQUENCE</scope>
    <source>
        <tissue evidence="1">Shoot tissue taken approximately 20 cm above the soil surface</tissue>
    </source>
</reference>
<proteinExistence type="predicted"/>